<reference evidence="9 10" key="1">
    <citation type="submission" date="2012-05" db="EMBL/GenBank/DDBJ databases">
        <title>Recombination and specialization in a pathogen metapopulation.</title>
        <authorList>
            <person name="Gardiner A."/>
            <person name="Kemen E."/>
            <person name="Schultz-Larsen T."/>
            <person name="MacLean D."/>
            <person name="Van Oosterhout C."/>
            <person name="Jones J.D.G."/>
        </authorList>
    </citation>
    <scope>NUCLEOTIDE SEQUENCE [LARGE SCALE GENOMIC DNA]</scope>
    <source>
        <strain evidence="9 10">Ac Nc2</strain>
    </source>
</reference>
<evidence type="ECO:0000313" key="10">
    <source>
        <dbReference type="Proteomes" id="UP000053237"/>
    </source>
</evidence>
<dbReference type="InterPro" id="IPR002791">
    <property type="entry name" value="ARMT1-like_metal-bd"/>
</dbReference>
<evidence type="ECO:0000313" key="9">
    <source>
        <dbReference type="EMBL" id="CCI50320.1"/>
    </source>
</evidence>
<dbReference type="AlphaFoldDB" id="A0A024GU41"/>
<dbReference type="OrthoDB" id="541375at2759"/>
<evidence type="ECO:0000256" key="7">
    <source>
        <dbReference type="RuleBase" id="RU367030"/>
    </source>
</evidence>
<dbReference type="InterPro" id="IPR039763">
    <property type="entry name" value="ARMT1"/>
</dbReference>
<dbReference type="GO" id="GO:0005634">
    <property type="term" value="C:nucleus"/>
    <property type="evidence" value="ECO:0007669"/>
    <property type="project" value="TreeGrafter"/>
</dbReference>
<dbReference type="InterPro" id="IPR036075">
    <property type="entry name" value="ARMT-1-like_metal-bd_sf"/>
</dbReference>
<dbReference type="InParanoid" id="A0A024GU41"/>
<dbReference type="STRING" id="65357.A0A024GU41"/>
<sequence length="422" mass="48792">MNISSEYWSLLQQYELIWTTRKCAFAHDSFRSRLPELVRRVIERNRTHLSPKQCQLLAQITTEMQQDYPLSNSLLLTQCGDLNSHGTYLSKLIENEEYTWLNAPWFLAELYLFYLILVVTGYFDTGVDPFHPLKYDELQDTTAWMLLDTALLVSDHVELGTSEKLCTLLRFDLWGNKADGCYKQVQDTMKGENATLAMDDELIIVNDTDCVLQHLQHGDSSKEIHFINDNCGTELFMDLVLADFFLSNIACSAVVFHTKLNPMYISDAIPDDVLEHIREMQKSDRKENIQRLGHRLSQYLNKGLLRLRPDIFWNQYRFYYEMPTDLVQEFSPSKVNLVLIKGDLNYRRLLGDRMWPATISMRAAVPYFPVSFAALRTLKSDPIVGIDPKVLSSVTSDVDWRVNGGNVAPESDYIKHTLIFLM</sequence>
<evidence type="ECO:0000256" key="1">
    <source>
        <dbReference type="ARBA" id="ARBA00001326"/>
    </source>
</evidence>
<keyword evidence="5 7" id="KW-0464">Manganese</keyword>
<dbReference type="Pfam" id="PF01937">
    <property type="entry name" value="ARMT1-like_dom"/>
    <property type="match status" value="1"/>
</dbReference>
<keyword evidence="10" id="KW-1185">Reference proteome</keyword>
<comment type="catalytic activity">
    <reaction evidence="6 7">
        <text>beta-D-fructose 6-phosphate = dihydroxyacetone + D-glyceraldehyde 3-phosphate</text>
        <dbReference type="Rhea" id="RHEA:28002"/>
        <dbReference type="ChEBI" id="CHEBI:16016"/>
        <dbReference type="ChEBI" id="CHEBI:57634"/>
        <dbReference type="ChEBI" id="CHEBI:59776"/>
    </reaction>
</comment>
<dbReference type="GO" id="GO:0097023">
    <property type="term" value="F:fructose 6-phosphate aldolase activity"/>
    <property type="evidence" value="ECO:0007669"/>
    <property type="project" value="RHEA"/>
</dbReference>
<comment type="function">
    <text evidence="7">Metal-dependent phosphatase that shows phosphatase activity against several substrates, including fructose-1-phosphate and fructose-6-phosphate. Its preference for fructose-1-phosphate, a strong glycating agent that causes DNA damage rather than a canonical yeast metabolite, suggests a damage-control function in hexose phosphate metabolism.</text>
</comment>
<dbReference type="Gene3D" id="3.40.50.10880">
    <property type="entry name" value="Uncharacterised protein PF01937, DUF89, domain 3"/>
    <property type="match status" value="1"/>
</dbReference>
<dbReference type="PANTHER" id="PTHR12260">
    <property type="entry name" value="DAMAGE-CONTROL PHOSPHATASE ARMT1"/>
    <property type="match status" value="1"/>
</dbReference>
<dbReference type="FunCoup" id="A0A024GU41">
    <property type="interactions" value="263"/>
</dbReference>
<evidence type="ECO:0000256" key="6">
    <source>
        <dbReference type="ARBA" id="ARBA00048809"/>
    </source>
</evidence>
<accession>A0A024GU41</accession>
<proteinExistence type="inferred from homology"/>
<keyword evidence="3 7" id="KW-0479">Metal-binding</keyword>
<dbReference type="PANTHER" id="PTHR12260:SF6">
    <property type="entry name" value="DAMAGE-CONTROL PHOSPHATASE ARMT1"/>
    <property type="match status" value="1"/>
</dbReference>
<dbReference type="EMBL" id="CAIX01000450">
    <property type="protein sequence ID" value="CCI50320.1"/>
    <property type="molecule type" value="Genomic_DNA"/>
</dbReference>
<dbReference type="EC" id="3.1.3.-" evidence="7"/>
<dbReference type="Gene3D" id="1.20.930.60">
    <property type="match status" value="1"/>
</dbReference>
<evidence type="ECO:0000256" key="3">
    <source>
        <dbReference type="ARBA" id="ARBA00022723"/>
    </source>
</evidence>
<evidence type="ECO:0000256" key="2">
    <source>
        <dbReference type="ARBA" id="ARBA00009519"/>
    </source>
</evidence>
<feature type="domain" description="Damage-control phosphatase ARMT1-like metal-binding" evidence="8">
    <location>
        <begin position="30"/>
        <end position="387"/>
    </location>
</feature>
<comment type="caution">
    <text evidence="9">The sequence shown here is derived from an EMBL/GenBank/DDBJ whole genome shotgun (WGS) entry which is preliminary data.</text>
</comment>
<keyword evidence="4 7" id="KW-0378">Hydrolase</keyword>
<evidence type="ECO:0000256" key="5">
    <source>
        <dbReference type="ARBA" id="ARBA00023211"/>
    </source>
</evidence>
<comment type="catalytic activity">
    <reaction evidence="1 7">
        <text>beta-D-fructose 1-phosphate + H2O = D-fructose + phosphate</text>
        <dbReference type="Rhea" id="RHEA:35603"/>
        <dbReference type="ChEBI" id="CHEBI:15377"/>
        <dbReference type="ChEBI" id="CHEBI:37721"/>
        <dbReference type="ChEBI" id="CHEBI:43474"/>
        <dbReference type="ChEBI" id="CHEBI:138881"/>
    </reaction>
</comment>
<dbReference type="GO" id="GO:0046872">
    <property type="term" value="F:metal ion binding"/>
    <property type="evidence" value="ECO:0007669"/>
    <property type="project" value="UniProtKB-UniRule"/>
</dbReference>
<evidence type="ECO:0000256" key="4">
    <source>
        <dbReference type="ARBA" id="ARBA00022801"/>
    </source>
</evidence>
<dbReference type="SUPFAM" id="SSF111321">
    <property type="entry name" value="AF1104-like"/>
    <property type="match status" value="1"/>
</dbReference>
<dbReference type="Proteomes" id="UP000053237">
    <property type="component" value="Unassembled WGS sequence"/>
</dbReference>
<gene>
    <name evidence="9" type="ORF">BN9_119870</name>
</gene>
<protein>
    <recommendedName>
        <fullName evidence="7">Sugar phosphate phosphatase</fullName>
        <ecNumber evidence="7">3.1.3.-</ecNumber>
    </recommendedName>
</protein>
<comment type="cofactor">
    <cofactor evidence="7">
        <name>Mn(2+)</name>
        <dbReference type="ChEBI" id="CHEBI:29035"/>
    </cofactor>
    <cofactor evidence="7">
        <name>Ni(2+)</name>
        <dbReference type="ChEBI" id="CHEBI:49786"/>
    </cofactor>
</comment>
<comment type="similarity">
    <text evidence="2 7">Belongs to the damage-control phosphatase family. Sugar phosphate phosphatase III subfamily.</text>
</comment>
<name>A0A024GU41_9STRA</name>
<dbReference type="GO" id="GO:0006974">
    <property type="term" value="P:DNA damage response"/>
    <property type="evidence" value="ECO:0007669"/>
    <property type="project" value="TreeGrafter"/>
</dbReference>
<organism evidence="9 10">
    <name type="scientific">Albugo candida</name>
    <dbReference type="NCBI Taxonomy" id="65357"/>
    <lineage>
        <taxon>Eukaryota</taxon>
        <taxon>Sar</taxon>
        <taxon>Stramenopiles</taxon>
        <taxon>Oomycota</taxon>
        <taxon>Peronosporomycetes</taxon>
        <taxon>Albuginales</taxon>
        <taxon>Albuginaceae</taxon>
        <taxon>Albugo</taxon>
    </lineage>
</organism>
<comment type="domain">
    <text evidence="7">Subfamily III proteins have a conserved RTxK motif about 40-50 residues from the C-terminus; the threonine may be replaced by serine or cysteine.</text>
</comment>
<evidence type="ECO:0000259" key="8">
    <source>
        <dbReference type="Pfam" id="PF01937"/>
    </source>
</evidence>
<dbReference type="GO" id="GO:0103026">
    <property type="term" value="F:fructose-1-phosphatase activity"/>
    <property type="evidence" value="ECO:0007669"/>
    <property type="project" value="RHEA"/>
</dbReference>